<accession>A0A392QYA8</accession>
<dbReference type="AlphaFoldDB" id="A0A392QYA8"/>
<comment type="caution">
    <text evidence="1">The sequence shown here is derived from an EMBL/GenBank/DDBJ whole genome shotgun (WGS) entry which is preliminary data.</text>
</comment>
<name>A0A392QYA8_9FABA</name>
<protein>
    <recommendedName>
        <fullName evidence="3">Gag-pol polyprotein</fullName>
    </recommendedName>
</protein>
<evidence type="ECO:0000313" key="1">
    <source>
        <dbReference type="EMBL" id="MCI28560.1"/>
    </source>
</evidence>
<proteinExistence type="predicted"/>
<organism evidence="1 2">
    <name type="scientific">Trifolium medium</name>
    <dbReference type="NCBI Taxonomy" id="97028"/>
    <lineage>
        <taxon>Eukaryota</taxon>
        <taxon>Viridiplantae</taxon>
        <taxon>Streptophyta</taxon>
        <taxon>Embryophyta</taxon>
        <taxon>Tracheophyta</taxon>
        <taxon>Spermatophyta</taxon>
        <taxon>Magnoliopsida</taxon>
        <taxon>eudicotyledons</taxon>
        <taxon>Gunneridae</taxon>
        <taxon>Pentapetalae</taxon>
        <taxon>rosids</taxon>
        <taxon>fabids</taxon>
        <taxon>Fabales</taxon>
        <taxon>Fabaceae</taxon>
        <taxon>Papilionoideae</taxon>
        <taxon>50 kb inversion clade</taxon>
        <taxon>NPAAA clade</taxon>
        <taxon>Hologalegina</taxon>
        <taxon>IRL clade</taxon>
        <taxon>Trifolieae</taxon>
        <taxon>Trifolium</taxon>
    </lineage>
</organism>
<reference evidence="1 2" key="1">
    <citation type="journal article" date="2018" name="Front. Plant Sci.">
        <title>Red Clover (Trifolium pratense) and Zigzag Clover (T. medium) - A Picture of Genomic Similarities and Differences.</title>
        <authorList>
            <person name="Dluhosova J."/>
            <person name="Istvanek J."/>
            <person name="Nedelnik J."/>
            <person name="Repkova J."/>
        </authorList>
    </citation>
    <scope>NUCLEOTIDE SEQUENCE [LARGE SCALE GENOMIC DNA]</scope>
    <source>
        <strain evidence="2">cv. 10/8</strain>
        <tissue evidence="1">Leaf</tissue>
    </source>
</reference>
<dbReference type="Proteomes" id="UP000265520">
    <property type="component" value="Unassembled WGS sequence"/>
</dbReference>
<feature type="non-terminal residue" evidence="1">
    <location>
        <position position="135"/>
    </location>
</feature>
<sequence length="135" mass="14980">MHVAFAISRPEDFVVPPVGEPNVLEDLNAHLDGSWENFPQTMMISGGGINNTTIGSVKRKFEELETACSANEINILEPKEGSTPLEFYKEEVPGGSPNYQILLLVRARMANFDVRRILVDQGSSCDVMYSTLFKT</sequence>
<evidence type="ECO:0008006" key="3">
    <source>
        <dbReference type="Google" id="ProtNLM"/>
    </source>
</evidence>
<dbReference type="EMBL" id="LXQA010166564">
    <property type="protein sequence ID" value="MCI28560.1"/>
    <property type="molecule type" value="Genomic_DNA"/>
</dbReference>
<keyword evidence="2" id="KW-1185">Reference proteome</keyword>
<evidence type="ECO:0000313" key="2">
    <source>
        <dbReference type="Proteomes" id="UP000265520"/>
    </source>
</evidence>